<dbReference type="FunFam" id="3.30.2410.10:FF:000017">
    <property type="entry name" value="E3 ubiquitin-protein ligase UPL7"/>
    <property type="match status" value="1"/>
</dbReference>
<evidence type="ECO:0000313" key="10">
    <source>
        <dbReference type="EMBL" id="KAF3333030.1"/>
    </source>
</evidence>
<evidence type="ECO:0000256" key="2">
    <source>
        <dbReference type="ARBA" id="ARBA00004906"/>
    </source>
</evidence>
<dbReference type="GO" id="GO:0000209">
    <property type="term" value="P:protein polyubiquitination"/>
    <property type="evidence" value="ECO:0007669"/>
    <property type="project" value="InterPro"/>
</dbReference>
<protein>
    <recommendedName>
        <fullName evidence="3">HECT-type E3 ubiquitin transferase</fullName>
        <ecNumber evidence="3">2.3.2.26</ecNumber>
    </recommendedName>
</protein>
<dbReference type="FunFam" id="3.30.2160.10:FF:000002">
    <property type="entry name" value="Putative Ubiquitin-protein ligase E3C"/>
    <property type="match status" value="1"/>
</dbReference>
<proteinExistence type="inferred from homology"/>
<name>A0A833VML0_9POAL</name>
<dbReference type="InterPro" id="IPR044611">
    <property type="entry name" value="E3A/B/C-like"/>
</dbReference>
<dbReference type="PANTHER" id="PTHR45700:SF2">
    <property type="entry name" value="UBIQUITIN-PROTEIN LIGASE E3C"/>
    <property type="match status" value="1"/>
</dbReference>
<evidence type="ECO:0000256" key="4">
    <source>
        <dbReference type="ARBA" id="ARBA00022679"/>
    </source>
</evidence>
<dbReference type="AlphaFoldDB" id="A0A833VML0"/>
<dbReference type="CDD" id="cd00078">
    <property type="entry name" value="HECTc"/>
    <property type="match status" value="1"/>
</dbReference>
<keyword evidence="5 8" id="KW-0833">Ubl conjugation pathway</keyword>
<evidence type="ECO:0000256" key="8">
    <source>
        <dbReference type="PROSITE-ProRule" id="PRU00104"/>
    </source>
</evidence>
<evidence type="ECO:0000256" key="1">
    <source>
        <dbReference type="ARBA" id="ARBA00000885"/>
    </source>
</evidence>
<dbReference type="GO" id="GO:0006511">
    <property type="term" value="P:ubiquitin-dependent protein catabolic process"/>
    <property type="evidence" value="ECO:0007669"/>
    <property type="project" value="TreeGrafter"/>
</dbReference>
<dbReference type="PANTHER" id="PTHR45700">
    <property type="entry name" value="UBIQUITIN-PROTEIN LIGASE E3C"/>
    <property type="match status" value="1"/>
</dbReference>
<comment type="pathway">
    <text evidence="2">Protein modification; protein ubiquitination.</text>
</comment>
<evidence type="ECO:0000256" key="5">
    <source>
        <dbReference type="ARBA" id="ARBA00022786"/>
    </source>
</evidence>
<comment type="caution">
    <text evidence="10">The sequence shown here is derived from an EMBL/GenBank/DDBJ whole genome shotgun (WGS) entry which is preliminary data.</text>
</comment>
<evidence type="ECO:0000313" key="11">
    <source>
        <dbReference type="Proteomes" id="UP000623129"/>
    </source>
</evidence>
<dbReference type="GO" id="GO:0061630">
    <property type="term" value="F:ubiquitin protein ligase activity"/>
    <property type="evidence" value="ECO:0007669"/>
    <property type="project" value="UniProtKB-EC"/>
</dbReference>
<gene>
    <name evidence="10" type="ORF">FCM35_KLT02607</name>
</gene>
<dbReference type="InterPro" id="IPR000569">
    <property type="entry name" value="HECT_dom"/>
</dbReference>
<accession>A0A833VML0</accession>
<evidence type="ECO:0000256" key="3">
    <source>
        <dbReference type="ARBA" id="ARBA00012485"/>
    </source>
</evidence>
<comment type="catalytic activity">
    <reaction evidence="1">
        <text>S-ubiquitinyl-[E2 ubiquitin-conjugating enzyme]-L-cysteine + [acceptor protein]-L-lysine = [E2 ubiquitin-conjugating enzyme]-L-cysteine + N(6)-ubiquitinyl-[acceptor protein]-L-lysine.</text>
        <dbReference type="EC" id="2.3.2.26"/>
    </reaction>
</comment>
<organism evidence="10 11">
    <name type="scientific">Carex littledalei</name>
    <dbReference type="NCBI Taxonomy" id="544730"/>
    <lineage>
        <taxon>Eukaryota</taxon>
        <taxon>Viridiplantae</taxon>
        <taxon>Streptophyta</taxon>
        <taxon>Embryophyta</taxon>
        <taxon>Tracheophyta</taxon>
        <taxon>Spermatophyta</taxon>
        <taxon>Magnoliopsida</taxon>
        <taxon>Liliopsida</taxon>
        <taxon>Poales</taxon>
        <taxon>Cyperaceae</taxon>
        <taxon>Cyperoideae</taxon>
        <taxon>Cariceae</taxon>
        <taxon>Carex</taxon>
        <taxon>Carex subgen. Euthyceras</taxon>
    </lineage>
</organism>
<dbReference type="EC" id="2.3.2.26" evidence="3"/>
<dbReference type="OrthoDB" id="8068875at2759"/>
<feature type="active site" description="Glycyl thioester intermediate" evidence="8">
    <location>
        <position position="1065"/>
    </location>
</feature>
<dbReference type="PROSITE" id="PS50237">
    <property type="entry name" value="HECT"/>
    <property type="match status" value="1"/>
</dbReference>
<dbReference type="SUPFAM" id="SSF56204">
    <property type="entry name" value="Hect, E3 ligase catalytic domain"/>
    <property type="match status" value="1"/>
</dbReference>
<keyword evidence="11" id="KW-1185">Reference proteome</keyword>
<dbReference type="Proteomes" id="UP000623129">
    <property type="component" value="Unassembled WGS sequence"/>
</dbReference>
<dbReference type="Gene3D" id="3.30.2160.10">
    <property type="entry name" value="Hect, E3 ligase catalytic domain"/>
    <property type="match status" value="1"/>
</dbReference>
<dbReference type="EMBL" id="SWLB01000011">
    <property type="protein sequence ID" value="KAF3333030.1"/>
    <property type="molecule type" value="Genomic_DNA"/>
</dbReference>
<dbReference type="Gene3D" id="3.90.1750.10">
    <property type="entry name" value="Hect, E3 ligase catalytic domains"/>
    <property type="match status" value="1"/>
</dbReference>
<keyword evidence="4" id="KW-0808">Transferase</keyword>
<comment type="similarity">
    <text evidence="7">Belongs to the UPL family.</text>
</comment>
<evidence type="ECO:0000256" key="7">
    <source>
        <dbReference type="ARBA" id="ARBA00061247"/>
    </source>
</evidence>
<evidence type="ECO:0000259" key="9">
    <source>
        <dbReference type="PROSITE" id="PS50237"/>
    </source>
</evidence>
<dbReference type="Pfam" id="PF00632">
    <property type="entry name" value="HECT"/>
    <property type="match status" value="1"/>
</dbReference>
<reference evidence="10" key="1">
    <citation type="submission" date="2020-01" db="EMBL/GenBank/DDBJ databases">
        <title>Genome sequence of Kobresia littledalei, the first chromosome-level genome in the family Cyperaceae.</title>
        <authorList>
            <person name="Qu G."/>
        </authorList>
    </citation>
    <scope>NUCLEOTIDE SEQUENCE</scope>
    <source>
        <strain evidence="10">C.B.Clarke</strain>
        <tissue evidence="10">Leaf</tissue>
    </source>
</reference>
<feature type="domain" description="HECT" evidence="9">
    <location>
        <begin position="753"/>
        <end position="1097"/>
    </location>
</feature>
<dbReference type="SMART" id="SM00119">
    <property type="entry name" value="HECTc"/>
    <property type="match status" value="1"/>
</dbReference>
<sequence length="1097" mass="124420">MSVPPHQRQVSLRGASAREITRDALLEKVSHERELRSYLRRAAVAALFIQRVWRRYYELKKVSAQLLEEWEELIDAHRSFMQAKWISDKVLRPFLFFSTRRPWFYQKDDLQIINSTSCCFTILLSSINSSDSEKSLCLLSLSAQEERSTWQYQAKKLISLCFAILAECDFSKLECATEKTVQLTALAMRLSISLTDSKTWKGLNSEKSREAEVQVRKLIAFLASEKSCSYSCIRRYMTNLDSDKQAEASIAPSDDRFLITASAVTLALRPFHLNGTDVDGYDMNRAYAKYIVYILTIPYLFRCLPSLLLPAVRHPSILQPCLRILSTSEGEVFEEISRLQLSEKESLFAHKIPYPGWLLANIINLPTDSDCMTADFDCQLYIQAVNCTSRSLLTLLETNSKAVEVINYEIKLSYVDLLKPVHQQWHLTKLLSVSKGDSTLTDIIKFYYYMLRFFSLLNPVVGPLPILNVLSFNPEFVVELWADIERSIFSANPSITGGIKNSSRGVISQARQNKGFKDTKWSNMLQKIKGKSLETDETNLTSCSPNADVASSQDEFEMWDVVAVKKEISKELLCSLYLFCAVYAHLLLVLDDIEFYEKQVPLTLGQQRKIASVLNTFVYSSFVQTGLPDDKLLMNVTTRCLHLLYERDCRHRFCPDSLWLAPGRNDRIPIAAAARAHEAVSMQGGDLSCATSVLTTVPHVYPFEERVRIFREFIKLDKATRQVSESGQIEIVVRRDHIVEDGYRQLSPVGSRFKSSLHVSFVSECGLPEAGLDYGGLTKEFLTDLSKAAFNPEFGLFTQTCTSESNLIPSLSARILPNGMEMLEFLGRIVGKALYEGILLDYSFSLVFVQKLLGRYSFLDELSTLDSELYRNLMYLKHFDGDASELCLDFTVTEVLCGRMIVHELRPGGKNIPVTSENKLQYVHAMADFKLNRQILPFANAFYRGLSDLISPSWLSLFNANEFNQLLSGGKKDFDVADLQSNTKYTGGYSESSRTVKQFWEVIKGFNPKERCLLLKFVTSCSRAPLLGFKYLQPSFTIHKVVCEVPLWATIGGQDVDRLPSASTCYNTLKLPTYKRASTLRSKLLYAISSNTGFELS</sequence>
<dbReference type="Gene3D" id="3.30.2410.10">
    <property type="entry name" value="Hect, E3 ligase catalytic domain"/>
    <property type="match status" value="1"/>
</dbReference>
<evidence type="ECO:0000256" key="6">
    <source>
        <dbReference type="ARBA" id="ARBA00057703"/>
    </source>
</evidence>
<comment type="function">
    <text evidence="6">Probable E3 ubiquitin-protein ligase which mediates ubiquitination and subsequent proteasomal degradation of target proteins.</text>
</comment>
<dbReference type="InterPro" id="IPR035983">
    <property type="entry name" value="Hect_E3_ubiquitin_ligase"/>
</dbReference>